<evidence type="ECO:0000313" key="2">
    <source>
        <dbReference type="Proteomes" id="UP001153050"/>
    </source>
</evidence>
<name>A0ABN8JMR9_9HYPH</name>
<organism evidence="1 2">
    <name type="scientific">Mesorhizobium escarrei</name>
    <dbReference type="NCBI Taxonomy" id="666018"/>
    <lineage>
        <taxon>Bacteria</taxon>
        <taxon>Pseudomonadati</taxon>
        <taxon>Pseudomonadota</taxon>
        <taxon>Alphaproteobacteria</taxon>
        <taxon>Hyphomicrobiales</taxon>
        <taxon>Phyllobacteriaceae</taxon>
        <taxon>Mesorhizobium</taxon>
    </lineage>
</organism>
<dbReference type="EMBL" id="CAKXZT010000116">
    <property type="protein sequence ID" value="CAH2399420.1"/>
    <property type="molecule type" value="Genomic_DNA"/>
</dbReference>
<protein>
    <submittedName>
        <fullName evidence="1">Uncharacterized protein</fullName>
    </submittedName>
</protein>
<dbReference type="Proteomes" id="UP001153050">
    <property type="component" value="Unassembled WGS sequence"/>
</dbReference>
<reference evidence="1 2" key="1">
    <citation type="submission" date="2022-03" db="EMBL/GenBank/DDBJ databases">
        <authorList>
            <person name="Brunel B."/>
        </authorList>
    </citation>
    <scope>NUCLEOTIDE SEQUENCE [LARGE SCALE GENOMIC DNA]</scope>
    <source>
        <strain evidence="1">STM5069sample</strain>
    </source>
</reference>
<evidence type="ECO:0000313" key="1">
    <source>
        <dbReference type="EMBL" id="CAH2399420.1"/>
    </source>
</evidence>
<proteinExistence type="predicted"/>
<sequence length="60" mass="6816">MFQLFCVRCNDPEAGVVGTLAVKIKCIFGATAFGWRAYCANTWEARWDIRSKTDRIESDP</sequence>
<comment type="caution">
    <text evidence="1">The sequence shown here is derived from an EMBL/GenBank/DDBJ whole genome shotgun (WGS) entry which is preliminary data.</text>
</comment>
<gene>
    <name evidence="1" type="ORF">MES5069_220154</name>
</gene>
<accession>A0ABN8JMR9</accession>
<keyword evidence="2" id="KW-1185">Reference proteome</keyword>